<dbReference type="PANTHER" id="PTHR10151:SF120">
    <property type="entry name" value="BIS(5'-ADENOSYL)-TRIPHOSPHATASE"/>
    <property type="match status" value="1"/>
</dbReference>
<name>A0A941ICN0_9BACI</name>
<sequence length="492" mass="56845">MDNHVVSIPKPVILLNIDSLMPQPLEIAMQTGRAPALKFLMEQGRYIANMVTSFPTMSVTIDSSLLTGTYADKHHIPGLNWFDTEQNQFVNYGTGFRETFRMGMKKSIHHMLYNLNNVHLSEKVSTIYEELARIGLSSASINSFVYRGNKLQQLKIPKFLRTFTYFEDGKWTMKVPSIFSLGLFSKLRPVGFTAQLAAGNYKYMARELRYLIHKQKLPAFTFCIFQDMDARIHFKGPMDIKGIIKIDRQIQKMLNMFDSWEEAVNSNIWMIIGDNGHSATGTKYRDYIIDLRKLLNNYRIVRIQRAVHKKDELAICVNQRMAYVYMLDHVNIGTIVEKLKHDKRIDIIAWKENDCIRVESAMKEGTLYFRPNGKYVDEFNQSWWIVGNHELLDLKWIENHIVYNDFPDALARLHGALYSHPGQFLVVNAKPGCEFKAQSTPFHLSGAAHGSLHKQESIVPLIIAGTNEQPITPRIIDLKEFIFRVIQEQLHE</sequence>
<dbReference type="EMBL" id="JAGSOT010000065">
    <property type="protein sequence ID" value="MBR7797671.1"/>
    <property type="molecule type" value="Genomic_DNA"/>
</dbReference>
<dbReference type="InterPro" id="IPR017850">
    <property type="entry name" value="Alkaline_phosphatase_core_sf"/>
</dbReference>
<dbReference type="InterPro" id="IPR002591">
    <property type="entry name" value="Phosphodiest/P_Trfase"/>
</dbReference>
<dbReference type="PANTHER" id="PTHR10151">
    <property type="entry name" value="ECTONUCLEOTIDE PYROPHOSPHATASE/PHOSPHODIESTERASE"/>
    <property type="match status" value="1"/>
</dbReference>
<dbReference type="GO" id="GO:0016787">
    <property type="term" value="F:hydrolase activity"/>
    <property type="evidence" value="ECO:0007669"/>
    <property type="project" value="UniProtKB-ARBA"/>
</dbReference>
<organism evidence="1 2">
    <name type="scientific">Virgibacillus salarius</name>
    <dbReference type="NCBI Taxonomy" id="447199"/>
    <lineage>
        <taxon>Bacteria</taxon>
        <taxon>Bacillati</taxon>
        <taxon>Bacillota</taxon>
        <taxon>Bacilli</taxon>
        <taxon>Bacillales</taxon>
        <taxon>Bacillaceae</taxon>
        <taxon>Virgibacillus</taxon>
    </lineage>
</organism>
<proteinExistence type="predicted"/>
<dbReference type="Proteomes" id="UP000675284">
    <property type="component" value="Unassembled WGS sequence"/>
</dbReference>
<dbReference type="Gene3D" id="3.40.720.10">
    <property type="entry name" value="Alkaline Phosphatase, subunit A"/>
    <property type="match status" value="1"/>
</dbReference>
<dbReference type="Pfam" id="PF01663">
    <property type="entry name" value="Phosphodiest"/>
    <property type="match status" value="1"/>
</dbReference>
<reference evidence="1" key="1">
    <citation type="submission" date="2021-04" db="EMBL/GenBank/DDBJ databases">
        <title>Isolation and polyphasic classification of algal microorganism.</title>
        <authorList>
            <person name="Wang S."/>
        </authorList>
    </citation>
    <scope>NUCLEOTIDE SEQUENCE</scope>
    <source>
        <strain evidence="1">720a</strain>
    </source>
</reference>
<protein>
    <submittedName>
        <fullName evidence="1">Alkaline phosphatase family protein</fullName>
    </submittedName>
</protein>
<dbReference type="AlphaFoldDB" id="A0A941ICN0"/>
<accession>A0A941ICN0</accession>
<comment type="caution">
    <text evidence="1">The sequence shown here is derived from an EMBL/GenBank/DDBJ whole genome shotgun (WGS) entry which is preliminary data.</text>
</comment>
<gene>
    <name evidence="1" type="ORF">KCX74_16705</name>
</gene>
<evidence type="ECO:0000313" key="1">
    <source>
        <dbReference type="EMBL" id="MBR7797671.1"/>
    </source>
</evidence>
<evidence type="ECO:0000313" key="2">
    <source>
        <dbReference type="Proteomes" id="UP000675284"/>
    </source>
</evidence>
<keyword evidence="2" id="KW-1185">Reference proteome</keyword>
<dbReference type="SUPFAM" id="SSF53649">
    <property type="entry name" value="Alkaline phosphatase-like"/>
    <property type="match status" value="1"/>
</dbReference>